<dbReference type="PANTHER" id="PTHR33143">
    <property type="entry name" value="F16F4.1 PROTEIN-RELATED"/>
    <property type="match status" value="1"/>
</dbReference>
<name>A0AAQ3WZI4_PASNO</name>
<keyword evidence="4" id="KW-1185">Reference proteome</keyword>
<feature type="compositionally biased region" description="Basic and acidic residues" evidence="1">
    <location>
        <begin position="206"/>
        <end position="216"/>
    </location>
</feature>
<dbReference type="Pfam" id="PF05678">
    <property type="entry name" value="VQ"/>
    <property type="match status" value="1"/>
</dbReference>
<organism evidence="3 4">
    <name type="scientific">Paspalum notatum var. saurae</name>
    <dbReference type="NCBI Taxonomy" id="547442"/>
    <lineage>
        <taxon>Eukaryota</taxon>
        <taxon>Viridiplantae</taxon>
        <taxon>Streptophyta</taxon>
        <taxon>Embryophyta</taxon>
        <taxon>Tracheophyta</taxon>
        <taxon>Spermatophyta</taxon>
        <taxon>Magnoliopsida</taxon>
        <taxon>Liliopsida</taxon>
        <taxon>Poales</taxon>
        <taxon>Poaceae</taxon>
        <taxon>PACMAD clade</taxon>
        <taxon>Panicoideae</taxon>
        <taxon>Andropogonodae</taxon>
        <taxon>Paspaleae</taxon>
        <taxon>Paspalinae</taxon>
        <taxon>Paspalum</taxon>
    </lineage>
</organism>
<evidence type="ECO:0000259" key="2">
    <source>
        <dbReference type="Pfam" id="PF05678"/>
    </source>
</evidence>
<dbReference type="PANTHER" id="PTHR33143:SF59">
    <property type="entry name" value="OS06G0618700 PROTEIN"/>
    <property type="match status" value="1"/>
</dbReference>
<accession>A0AAQ3WZI4</accession>
<reference evidence="3 4" key="1">
    <citation type="submission" date="2024-02" db="EMBL/GenBank/DDBJ databases">
        <title>High-quality chromosome-scale genome assembly of Pensacola bahiagrass (Paspalum notatum Flugge var. saurae).</title>
        <authorList>
            <person name="Vega J.M."/>
            <person name="Podio M."/>
            <person name="Orjuela J."/>
            <person name="Siena L.A."/>
            <person name="Pessino S.C."/>
            <person name="Combes M.C."/>
            <person name="Mariac C."/>
            <person name="Albertini E."/>
            <person name="Pupilli F."/>
            <person name="Ortiz J.P.A."/>
            <person name="Leblanc O."/>
        </authorList>
    </citation>
    <scope>NUCLEOTIDE SEQUENCE [LARGE SCALE GENOMIC DNA]</scope>
    <source>
        <strain evidence="3">R1</strain>
        <tissue evidence="3">Leaf</tissue>
    </source>
</reference>
<feature type="compositionally biased region" description="Basic and acidic residues" evidence="1">
    <location>
        <begin position="53"/>
        <end position="62"/>
    </location>
</feature>
<gene>
    <name evidence="3" type="ORF">U9M48_026966</name>
</gene>
<protein>
    <recommendedName>
        <fullName evidence="2">VQ domain-containing protein</fullName>
    </recommendedName>
</protein>
<dbReference type="Proteomes" id="UP001341281">
    <property type="component" value="Chromosome 06"/>
</dbReference>
<dbReference type="GO" id="GO:0005634">
    <property type="term" value="C:nucleus"/>
    <property type="evidence" value="ECO:0007669"/>
    <property type="project" value="TreeGrafter"/>
</dbReference>
<dbReference type="AlphaFoldDB" id="A0AAQ3WZI4"/>
<proteinExistence type="predicted"/>
<dbReference type="InterPro" id="IPR039607">
    <property type="entry name" value="VQ_8/17/18/20/21/25"/>
</dbReference>
<dbReference type="EMBL" id="CP144750">
    <property type="protein sequence ID" value="WVZ79386.1"/>
    <property type="molecule type" value="Genomic_DNA"/>
</dbReference>
<feature type="domain" description="VQ" evidence="2">
    <location>
        <begin position="143"/>
        <end position="168"/>
    </location>
</feature>
<sequence length="294" mass="31483">MEAREAGAVSTHVGFYFLLALSARDAGARPASISVVVVVVPPPGLLPAGHPGPAREGEDTTRMSRRPSSLWNNKGRVVGGWVHTLLGDRQIVLPSIHTVPTRASINGGAPWREHAGGARGRRARVDAAAAAAATRPKIKIIHIIAPEIIKTDVANFRDLVQRLTGKPACARAPEPDTAAAAPPAQEPEEAKKRPAPAPAPSAAASERSDFTLREEPAKKRKIKCEVKVEEEGGFGDYDLADRGDLWMDLNPGGFLSFLEEDDDVFLQGMAAPDYDFLQPFGSTRMDLVGEMYAS</sequence>
<feature type="compositionally biased region" description="Low complexity" evidence="1">
    <location>
        <begin position="168"/>
        <end position="183"/>
    </location>
</feature>
<feature type="region of interest" description="Disordered" evidence="1">
    <location>
        <begin position="46"/>
        <end position="70"/>
    </location>
</feature>
<evidence type="ECO:0000313" key="4">
    <source>
        <dbReference type="Proteomes" id="UP001341281"/>
    </source>
</evidence>
<dbReference type="InterPro" id="IPR008889">
    <property type="entry name" value="VQ"/>
</dbReference>
<evidence type="ECO:0000256" key="1">
    <source>
        <dbReference type="SAM" id="MobiDB-lite"/>
    </source>
</evidence>
<feature type="region of interest" description="Disordered" evidence="1">
    <location>
        <begin position="167"/>
        <end position="216"/>
    </location>
</feature>
<evidence type="ECO:0000313" key="3">
    <source>
        <dbReference type="EMBL" id="WVZ79386.1"/>
    </source>
</evidence>